<reference evidence="6 7" key="1">
    <citation type="submission" date="2018-05" db="EMBL/GenBank/DDBJ databases">
        <title>Genomic Encyclopedia of Type Strains, Phase IV (KMG-IV): sequencing the most valuable type-strain genomes for metagenomic binning, comparative biology and taxonomic classification.</title>
        <authorList>
            <person name="Goeker M."/>
        </authorList>
    </citation>
    <scope>NUCLEOTIDE SEQUENCE [LARGE SCALE GENOMIC DNA]</scope>
    <source>
        <strain evidence="6 7">DSM 28579</strain>
    </source>
</reference>
<evidence type="ECO:0000259" key="5">
    <source>
        <dbReference type="PROSITE" id="PS50977"/>
    </source>
</evidence>
<evidence type="ECO:0000256" key="1">
    <source>
        <dbReference type="ARBA" id="ARBA00023015"/>
    </source>
</evidence>
<feature type="DNA-binding region" description="H-T-H motif" evidence="4">
    <location>
        <begin position="28"/>
        <end position="47"/>
    </location>
</feature>
<comment type="caution">
    <text evidence="6">The sequence shown here is derived from an EMBL/GenBank/DDBJ whole genome shotgun (WGS) entry which is preliminary data.</text>
</comment>
<dbReference type="PANTHER" id="PTHR30055">
    <property type="entry name" value="HTH-TYPE TRANSCRIPTIONAL REGULATOR RUTR"/>
    <property type="match status" value="1"/>
</dbReference>
<evidence type="ECO:0000256" key="3">
    <source>
        <dbReference type="ARBA" id="ARBA00023163"/>
    </source>
</evidence>
<keyword evidence="7" id="KW-1185">Reference proteome</keyword>
<dbReference type="Gene3D" id="1.10.357.10">
    <property type="entry name" value="Tetracycline Repressor, domain 2"/>
    <property type="match status" value="1"/>
</dbReference>
<dbReference type="InterPro" id="IPR023772">
    <property type="entry name" value="DNA-bd_HTH_TetR-type_CS"/>
</dbReference>
<dbReference type="PROSITE" id="PS01081">
    <property type="entry name" value="HTH_TETR_1"/>
    <property type="match status" value="1"/>
</dbReference>
<evidence type="ECO:0000256" key="2">
    <source>
        <dbReference type="ARBA" id="ARBA00023125"/>
    </source>
</evidence>
<gene>
    <name evidence="6" type="ORF">C7377_1877</name>
</gene>
<organism evidence="6 7">
    <name type="scientific">Balneicella halophila</name>
    <dbReference type="NCBI Taxonomy" id="1537566"/>
    <lineage>
        <taxon>Bacteria</taxon>
        <taxon>Pseudomonadati</taxon>
        <taxon>Bacteroidota</taxon>
        <taxon>Bacteroidia</taxon>
        <taxon>Bacteroidales</taxon>
        <taxon>Balneicellaceae</taxon>
        <taxon>Balneicella</taxon>
    </lineage>
</organism>
<dbReference type="PANTHER" id="PTHR30055:SF234">
    <property type="entry name" value="HTH-TYPE TRANSCRIPTIONAL REGULATOR BETI"/>
    <property type="match status" value="1"/>
</dbReference>
<dbReference type="Proteomes" id="UP000251835">
    <property type="component" value="Unassembled WGS sequence"/>
</dbReference>
<dbReference type="EMBL" id="QENZ01000009">
    <property type="protein sequence ID" value="PVX48854.1"/>
    <property type="molecule type" value="Genomic_DNA"/>
</dbReference>
<dbReference type="AlphaFoldDB" id="A0A7L4UPM2"/>
<protein>
    <submittedName>
        <fullName evidence="6">TetR family transcriptional regulator</fullName>
    </submittedName>
</protein>
<dbReference type="OrthoDB" id="9789566at2"/>
<evidence type="ECO:0000313" key="6">
    <source>
        <dbReference type="EMBL" id="PVX48854.1"/>
    </source>
</evidence>
<dbReference type="SUPFAM" id="SSF46689">
    <property type="entry name" value="Homeodomain-like"/>
    <property type="match status" value="1"/>
</dbReference>
<dbReference type="InterPro" id="IPR001647">
    <property type="entry name" value="HTH_TetR"/>
</dbReference>
<dbReference type="RefSeq" id="WP_116497077.1">
    <property type="nucleotide sequence ID" value="NZ_QENZ01000009.1"/>
</dbReference>
<evidence type="ECO:0000256" key="4">
    <source>
        <dbReference type="PROSITE-ProRule" id="PRU00335"/>
    </source>
</evidence>
<feature type="domain" description="HTH tetR-type" evidence="5">
    <location>
        <begin position="5"/>
        <end position="65"/>
    </location>
</feature>
<dbReference type="PRINTS" id="PR00455">
    <property type="entry name" value="HTHTETR"/>
</dbReference>
<keyword evidence="2 4" id="KW-0238">DNA-binding</keyword>
<dbReference type="GO" id="GO:0003700">
    <property type="term" value="F:DNA-binding transcription factor activity"/>
    <property type="evidence" value="ECO:0007669"/>
    <property type="project" value="TreeGrafter"/>
</dbReference>
<dbReference type="Pfam" id="PF00440">
    <property type="entry name" value="TetR_N"/>
    <property type="match status" value="1"/>
</dbReference>
<dbReference type="InterPro" id="IPR009057">
    <property type="entry name" value="Homeodomain-like_sf"/>
</dbReference>
<name>A0A7L4UPM2_BALHA</name>
<dbReference type="GO" id="GO:0000976">
    <property type="term" value="F:transcription cis-regulatory region binding"/>
    <property type="evidence" value="ECO:0007669"/>
    <property type="project" value="TreeGrafter"/>
</dbReference>
<dbReference type="InterPro" id="IPR050109">
    <property type="entry name" value="HTH-type_TetR-like_transc_reg"/>
</dbReference>
<sequence>MSHKYDKEQLILDSARKLFATKGYHGTTTEYIANVANVNKALLHYYFRSKNMLFELILSEVLTQISDNLIKILNSNILFENKIRQIVSAYLDILLQHLYFADFVIHELTSNPKRMETIVRGHTHFFRSFLKFQIEIRKELKLIEKNRYYSI</sequence>
<dbReference type="PROSITE" id="PS50977">
    <property type="entry name" value="HTH_TETR_2"/>
    <property type="match status" value="1"/>
</dbReference>
<keyword evidence="1" id="KW-0805">Transcription regulation</keyword>
<evidence type="ECO:0000313" key="7">
    <source>
        <dbReference type="Proteomes" id="UP000251835"/>
    </source>
</evidence>
<accession>A0A7L4UPM2</accession>
<keyword evidence="3" id="KW-0804">Transcription</keyword>
<proteinExistence type="predicted"/>